<evidence type="ECO:0008006" key="3">
    <source>
        <dbReference type="Google" id="ProtNLM"/>
    </source>
</evidence>
<evidence type="ECO:0000313" key="2">
    <source>
        <dbReference type="Proteomes" id="UP000298324"/>
    </source>
</evidence>
<dbReference type="RefSeq" id="WP_134217155.1">
    <property type="nucleotide sequence ID" value="NZ_QFGA01000001.1"/>
</dbReference>
<protein>
    <recommendedName>
        <fullName evidence="3">DUF2757 domain-containing protein</fullName>
    </recommendedName>
</protein>
<dbReference type="EMBL" id="QFGA01000001">
    <property type="protein sequence ID" value="TEB08433.1"/>
    <property type="molecule type" value="Genomic_DNA"/>
</dbReference>
<gene>
    <name evidence="1" type="ORF">Psch_01996</name>
</gene>
<dbReference type="GO" id="GO:0010468">
    <property type="term" value="P:regulation of gene expression"/>
    <property type="evidence" value="ECO:0007669"/>
    <property type="project" value="InterPro"/>
</dbReference>
<organism evidence="1 2">
    <name type="scientific">Pelotomaculum schinkii</name>
    <dbReference type="NCBI Taxonomy" id="78350"/>
    <lineage>
        <taxon>Bacteria</taxon>
        <taxon>Bacillati</taxon>
        <taxon>Bacillota</taxon>
        <taxon>Clostridia</taxon>
        <taxon>Eubacteriales</taxon>
        <taxon>Desulfotomaculaceae</taxon>
        <taxon>Pelotomaculum</taxon>
    </lineage>
</organism>
<sequence>MKLVYVCECCDIVVHSLEVEALSPGEMQSALTGTESQNIISMSGSGDQVILTTLCEECLEDMYGGPDSAYFGGPVLN</sequence>
<comment type="caution">
    <text evidence="1">The sequence shown here is derived from an EMBL/GenBank/DDBJ whole genome shotgun (WGS) entry which is preliminary data.</text>
</comment>
<reference evidence="1 2" key="1">
    <citation type="journal article" date="2018" name="Environ. Microbiol.">
        <title>Novel energy conservation strategies and behaviour of Pelotomaculum schinkii driving syntrophic propionate catabolism.</title>
        <authorList>
            <person name="Hidalgo-Ahumada C.A.P."/>
            <person name="Nobu M.K."/>
            <person name="Narihiro T."/>
            <person name="Tamaki H."/>
            <person name="Liu W.T."/>
            <person name="Kamagata Y."/>
            <person name="Stams A.J.M."/>
            <person name="Imachi H."/>
            <person name="Sousa D.Z."/>
        </authorList>
    </citation>
    <scope>NUCLEOTIDE SEQUENCE [LARGE SCALE GENOMIC DNA]</scope>
    <source>
        <strain evidence="1 2">HH</strain>
    </source>
</reference>
<evidence type="ECO:0000313" key="1">
    <source>
        <dbReference type="EMBL" id="TEB08433.1"/>
    </source>
</evidence>
<dbReference type="AlphaFoldDB" id="A0A4Y7RI11"/>
<dbReference type="InterPro" id="IPR020115">
    <property type="entry name" value="Fin"/>
</dbReference>
<name>A0A4Y7RI11_9FIRM</name>
<proteinExistence type="predicted"/>
<dbReference type="Proteomes" id="UP000298324">
    <property type="component" value="Unassembled WGS sequence"/>
</dbReference>
<keyword evidence="2" id="KW-1185">Reference proteome</keyword>
<accession>A0A4Y7RI11</accession>
<dbReference type="Pfam" id="PF10955">
    <property type="entry name" value="Fin"/>
    <property type="match status" value="1"/>
</dbReference>